<keyword evidence="2" id="KW-1185">Reference proteome</keyword>
<evidence type="ECO:0000313" key="1">
    <source>
        <dbReference type="EMBL" id="MCU7380240.1"/>
    </source>
</evidence>
<name>A0A9J6QXS1_9FIRM</name>
<proteinExistence type="predicted"/>
<protein>
    <submittedName>
        <fullName evidence="1">Uncharacterized protein</fullName>
    </submittedName>
</protein>
<organism evidence="1 2">
    <name type="scientific">Hominibacterium faecale</name>
    <dbReference type="NCBI Taxonomy" id="2839743"/>
    <lineage>
        <taxon>Bacteria</taxon>
        <taxon>Bacillati</taxon>
        <taxon>Bacillota</taxon>
        <taxon>Clostridia</taxon>
        <taxon>Peptostreptococcales</taxon>
        <taxon>Anaerovoracaceae</taxon>
        <taxon>Hominibacterium</taxon>
    </lineage>
</organism>
<dbReference type="Proteomes" id="UP001065549">
    <property type="component" value="Unassembled WGS sequence"/>
</dbReference>
<dbReference type="RefSeq" id="WP_148398809.1">
    <property type="nucleotide sequence ID" value="NZ_JAOSHN010000008.1"/>
</dbReference>
<accession>A0A9J6QXS1</accession>
<reference evidence="1" key="1">
    <citation type="submission" date="2022-09" db="EMBL/GenBank/DDBJ databases">
        <title>Culturomic study of gut microbiota in children with autism spectrum disorder.</title>
        <authorList>
            <person name="Efimov B.A."/>
            <person name="Chaplin A.V."/>
            <person name="Sokolova S.R."/>
            <person name="Pikina A.P."/>
            <person name="Korzhanova M."/>
            <person name="Belova V."/>
            <person name="Korostin D."/>
        </authorList>
    </citation>
    <scope>NUCLEOTIDE SEQUENCE</scope>
    <source>
        <strain evidence="1">ASD5510</strain>
    </source>
</reference>
<dbReference type="EMBL" id="JAOSHN010000008">
    <property type="protein sequence ID" value="MCU7380240.1"/>
    <property type="molecule type" value="Genomic_DNA"/>
</dbReference>
<comment type="caution">
    <text evidence="1">The sequence shown here is derived from an EMBL/GenBank/DDBJ whole genome shotgun (WGS) entry which is preliminary data.</text>
</comment>
<evidence type="ECO:0000313" key="2">
    <source>
        <dbReference type="Proteomes" id="UP001065549"/>
    </source>
</evidence>
<gene>
    <name evidence="1" type="ORF">OBO34_18065</name>
</gene>
<dbReference type="AlphaFoldDB" id="A0A9J6QXS1"/>
<sequence>MIVVLLLSMCAIIIKQQYDLNLYKNGFDITGTYEHIDDNAELDNKESYIAFSKDEQDQLKFYSYKQFEKKTEGAYRETPVPNLFLLKEPEGKSESFLLLDKKSAYLISKDNVIKKYNKISDELIFINTDQVENQELSAEN</sequence>